<gene>
    <name evidence="1" type="ORF">SAMN05216508_10960</name>
</gene>
<reference evidence="1 2" key="1">
    <citation type="submission" date="2016-10" db="EMBL/GenBank/DDBJ databases">
        <authorList>
            <person name="de Groot N.N."/>
        </authorList>
    </citation>
    <scope>NUCLEOTIDE SEQUENCE [LARGE SCALE GENOMIC DNA]</scope>
    <source>
        <strain evidence="1 2">KHGC13</strain>
    </source>
</reference>
<dbReference type="RefSeq" id="WP_242935082.1">
    <property type="nucleotide sequence ID" value="NZ_FOWF01000010.1"/>
</dbReference>
<dbReference type="AlphaFoldDB" id="A0A1I7GUQ9"/>
<sequence>MLEKAIVEHCAPTLAGLKTGNIFSLKTCGKDLTPEIRALNTILVKRGLRLIPLRRTQESILIYLYRPEDLCSDLVFPDAERILEEKGYPCGKPGFCIVELIRRLVTESAFPHEIGLFLGYPPSDVRQFINSPWDGVKCVGCWKAYGNEAEAVKTFDRFRKCTESYRRAVRRGVPLEKLIVDTRNSRRMEAPL</sequence>
<proteinExistence type="predicted"/>
<dbReference type="InterPro" id="IPR024523">
    <property type="entry name" value="DUF3793"/>
</dbReference>
<evidence type="ECO:0008006" key="3">
    <source>
        <dbReference type="Google" id="ProtNLM"/>
    </source>
</evidence>
<protein>
    <recommendedName>
        <fullName evidence="3">DUF3793 domain-containing protein</fullName>
    </recommendedName>
</protein>
<organism evidence="1 2">
    <name type="scientific">Eubacterium pyruvativorans</name>
    <dbReference type="NCBI Taxonomy" id="155865"/>
    <lineage>
        <taxon>Bacteria</taxon>
        <taxon>Bacillati</taxon>
        <taxon>Bacillota</taxon>
        <taxon>Clostridia</taxon>
        <taxon>Eubacteriales</taxon>
        <taxon>Eubacteriaceae</taxon>
        <taxon>Eubacterium</taxon>
    </lineage>
</organism>
<accession>A0A1I7GUQ9</accession>
<keyword evidence="2" id="KW-1185">Reference proteome</keyword>
<dbReference type="Proteomes" id="UP000198817">
    <property type="component" value="Unassembled WGS sequence"/>
</dbReference>
<name>A0A1I7GUQ9_9FIRM</name>
<evidence type="ECO:0000313" key="1">
    <source>
        <dbReference type="EMBL" id="SFU52183.1"/>
    </source>
</evidence>
<dbReference type="Pfam" id="PF12672">
    <property type="entry name" value="DUF3793"/>
    <property type="match status" value="1"/>
</dbReference>
<dbReference type="EMBL" id="FPBT01000009">
    <property type="protein sequence ID" value="SFU52183.1"/>
    <property type="molecule type" value="Genomic_DNA"/>
</dbReference>
<evidence type="ECO:0000313" key="2">
    <source>
        <dbReference type="Proteomes" id="UP000198817"/>
    </source>
</evidence>
<dbReference type="STRING" id="155865.SAMN05216515_11060"/>